<dbReference type="EMBL" id="JAATIP010000078">
    <property type="protein sequence ID" value="KAF4377696.1"/>
    <property type="molecule type" value="Genomic_DNA"/>
</dbReference>
<dbReference type="NCBIfam" id="TIGR01489">
    <property type="entry name" value="DKMTPPase-SF"/>
    <property type="match status" value="1"/>
</dbReference>
<reference evidence="11 12" key="1">
    <citation type="journal article" date="2020" name="bioRxiv">
        <title>Sequence and annotation of 42 cannabis genomes reveals extensive copy number variation in cannabinoid synthesis and pathogen resistance genes.</title>
        <authorList>
            <person name="Mckernan K.J."/>
            <person name="Helbert Y."/>
            <person name="Kane L.T."/>
            <person name="Ebling H."/>
            <person name="Zhang L."/>
            <person name="Liu B."/>
            <person name="Eaton Z."/>
            <person name="Mclaughlin S."/>
            <person name="Kingan S."/>
            <person name="Baybayan P."/>
            <person name="Concepcion G."/>
            <person name="Jordan M."/>
            <person name="Riva A."/>
            <person name="Barbazuk W."/>
            <person name="Harkins T."/>
        </authorList>
    </citation>
    <scope>NUCLEOTIDE SEQUENCE [LARGE SCALE GENOMIC DNA]</scope>
    <source>
        <strain evidence="11 12">cv. Jamaican Lion 4</strain>
        <strain evidence="10">Father</strain>
        <strain evidence="9">Mother</strain>
        <tissue evidence="10">Leaf</tissue>
    </source>
</reference>
<evidence type="ECO:0000256" key="7">
    <source>
        <dbReference type="PIRSR" id="PIRSR031051-3"/>
    </source>
</evidence>
<feature type="active site" description="Nucleophile" evidence="5">
    <location>
        <position position="11"/>
    </location>
</feature>
<dbReference type="Proteomes" id="UP000583929">
    <property type="component" value="Unassembled WGS sequence"/>
</dbReference>
<evidence type="ECO:0000313" key="10">
    <source>
        <dbReference type="EMBL" id="KAF4392672.1"/>
    </source>
</evidence>
<proteinExistence type="predicted"/>
<evidence type="ECO:0000313" key="9">
    <source>
        <dbReference type="EMBL" id="KAF4377696.1"/>
    </source>
</evidence>
<feature type="active site" description="Proton donor" evidence="5">
    <location>
        <position position="13"/>
    </location>
</feature>
<feature type="binding site" evidence="7">
    <location>
        <position position="11"/>
    </location>
    <ligand>
        <name>Mg(2+)</name>
        <dbReference type="ChEBI" id="CHEBI:18420"/>
    </ligand>
</feature>
<evidence type="ECO:0000313" key="11">
    <source>
        <dbReference type="Proteomes" id="UP000525078"/>
    </source>
</evidence>
<dbReference type="NCBIfam" id="TIGR01488">
    <property type="entry name" value="HAD-SF-IB"/>
    <property type="match status" value="1"/>
</dbReference>
<feature type="binding site" evidence="7">
    <location>
        <position position="182"/>
    </location>
    <ligand>
        <name>Mg(2+)</name>
        <dbReference type="ChEBI" id="CHEBI:18420"/>
    </ligand>
</feature>
<keyword evidence="12" id="KW-1185">Reference proteome</keyword>
<dbReference type="InterPro" id="IPR023214">
    <property type="entry name" value="HAD_sf"/>
</dbReference>
<evidence type="ECO:0000313" key="12">
    <source>
        <dbReference type="Proteomes" id="UP000583929"/>
    </source>
</evidence>
<dbReference type="InterPro" id="IPR036412">
    <property type="entry name" value="HAD-like_sf"/>
</dbReference>
<comment type="cofactor">
    <cofactor evidence="1 7">
        <name>Mg(2+)</name>
        <dbReference type="ChEBI" id="CHEBI:18420"/>
    </cofactor>
</comment>
<dbReference type="InterPro" id="IPR016965">
    <property type="entry name" value="Pase_PHOSPHO-typ"/>
</dbReference>
<accession>A0A7J6HBQ6</accession>
<evidence type="ECO:0000256" key="3">
    <source>
        <dbReference type="ARBA" id="ARBA00022801"/>
    </source>
</evidence>
<evidence type="ECO:0000313" key="8">
    <source>
        <dbReference type="EMBL" id="KAF4346484.1"/>
    </source>
</evidence>
<feature type="binding site" evidence="6">
    <location>
        <position position="98"/>
    </location>
    <ligand>
        <name>substrate</name>
    </ligand>
</feature>
<dbReference type="Gene3D" id="3.40.50.1000">
    <property type="entry name" value="HAD superfamily/HAD-like"/>
    <property type="match status" value="1"/>
</dbReference>
<dbReference type="PIRSF" id="PIRSF031051">
    <property type="entry name" value="PyrdxlP_Pase_PHOSPHO2"/>
    <property type="match status" value="1"/>
</dbReference>
<comment type="caution">
    <text evidence="10">The sequence shown here is derived from an EMBL/GenBank/DDBJ whole genome shotgun (WGS) entry which is preliminary data.</text>
</comment>
<keyword evidence="3" id="KW-0378">Hydrolase</keyword>
<evidence type="ECO:0000256" key="5">
    <source>
        <dbReference type="PIRSR" id="PIRSR031051-1"/>
    </source>
</evidence>
<dbReference type="GO" id="GO:0016791">
    <property type="term" value="F:phosphatase activity"/>
    <property type="evidence" value="ECO:0007669"/>
    <property type="project" value="InterPro"/>
</dbReference>
<feature type="binding site" evidence="7">
    <location>
        <position position="13"/>
    </location>
    <ligand>
        <name>Mg(2+)</name>
        <dbReference type="ChEBI" id="CHEBI:18420"/>
    </ligand>
</feature>
<protein>
    <submittedName>
        <fullName evidence="10">Uncharacterized protein</fullName>
    </submittedName>
</protein>
<evidence type="ECO:0000256" key="1">
    <source>
        <dbReference type="ARBA" id="ARBA00001946"/>
    </source>
</evidence>
<sequence length="282" mass="32330">MAGNNIIVVFDFDKTIIECDSDYWVVQQMGATKLFHQLLFTIPYFNTIMRKMMKKLHKQGKSIDEIVEVLKQIPIHPRVIPAIKAAHALGCDLRIISDANMFSIETMLKHFGVREYFSEINTNPSFVDEKGTLIIEPFHNFRNSSHGCTTNTCSPNMCKGLVIERIKACDEGKNKRIIYVGDGRNDYCPSLKLKENDFAMPKKNFPLWDLICSNPLLIKAKIHEWSNGDEFEKVLLRLINSICSGDDIKSVLSSADFIKPNHQVVPVSRYRWDKDPWSSDDD</sequence>
<gene>
    <name evidence="9" type="ORF">F8388_011449</name>
    <name evidence="8" type="ORF">G4B88_015256</name>
    <name evidence="10" type="ORF">G4B88_029411</name>
</gene>
<feature type="binding site" evidence="6">
    <location>
        <position position="22"/>
    </location>
    <ligand>
        <name>substrate</name>
    </ligand>
</feature>
<evidence type="ECO:0000256" key="6">
    <source>
        <dbReference type="PIRSR" id="PIRSR031051-2"/>
    </source>
</evidence>
<dbReference type="SUPFAM" id="SSF56784">
    <property type="entry name" value="HAD-like"/>
    <property type="match status" value="1"/>
</dbReference>
<dbReference type="Pfam" id="PF06888">
    <property type="entry name" value="Put_Phosphatase"/>
    <property type="match status" value="1"/>
</dbReference>
<evidence type="ECO:0000256" key="2">
    <source>
        <dbReference type="ARBA" id="ARBA00022723"/>
    </source>
</evidence>
<dbReference type="GO" id="GO:0046872">
    <property type="term" value="F:metal ion binding"/>
    <property type="evidence" value="ECO:0007669"/>
    <property type="project" value="UniProtKB-KW"/>
</dbReference>
<organism evidence="10 12">
    <name type="scientific">Cannabis sativa</name>
    <name type="common">Hemp</name>
    <name type="synonym">Marijuana</name>
    <dbReference type="NCBI Taxonomy" id="3483"/>
    <lineage>
        <taxon>Eukaryota</taxon>
        <taxon>Viridiplantae</taxon>
        <taxon>Streptophyta</taxon>
        <taxon>Embryophyta</taxon>
        <taxon>Tracheophyta</taxon>
        <taxon>Spermatophyta</taxon>
        <taxon>Magnoliopsida</taxon>
        <taxon>eudicotyledons</taxon>
        <taxon>Gunneridae</taxon>
        <taxon>Pentapetalae</taxon>
        <taxon>rosids</taxon>
        <taxon>fabids</taxon>
        <taxon>Rosales</taxon>
        <taxon>Cannabaceae</taxon>
        <taxon>Cannabis</taxon>
    </lineage>
</organism>
<keyword evidence="4 7" id="KW-0460">Magnesium</keyword>
<name>A0A7J6HBQ6_CANSA</name>
<dbReference type="EMBL" id="JAATIQ010000996">
    <property type="protein sequence ID" value="KAF4346484.1"/>
    <property type="molecule type" value="Genomic_DNA"/>
</dbReference>
<dbReference type="InterPro" id="IPR006384">
    <property type="entry name" value="HAD_hydro_PyrdxlP_Pase-like"/>
</dbReference>
<dbReference type="PANTHER" id="PTHR20889">
    <property type="entry name" value="PHOSPHATASE, ORPHAN 1, 2"/>
    <property type="match status" value="1"/>
</dbReference>
<dbReference type="PANTHER" id="PTHR20889:SF12">
    <property type="entry name" value="LP01149P"/>
    <property type="match status" value="1"/>
</dbReference>
<dbReference type="AlphaFoldDB" id="A0A7J6HBQ6"/>
<dbReference type="Proteomes" id="UP000525078">
    <property type="component" value="Unassembled WGS sequence"/>
</dbReference>
<dbReference type="EMBL" id="JAATIQ010000051">
    <property type="protein sequence ID" value="KAF4392672.1"/>
    <property type="molecule type" value="Genomic_DNA"/>
</dbReference>
<evidence type="ECO:0000256" key="4">
    <source>
        <dbReference type="ARBA" id="ARBA00022842"/>
    </source>
</evidence>
<keyword evidence="2 7" id="KW-0479">Metal-binding</keyword>